<dbReference type="Pfam" id="PF00026">
    <property type="entry name" value="Asp"/>
    <property type="match status" value="2"/>
</dbReference>
<dbReference type="PANTHER" id="PTHR47966">
    <property type="entry name" value="BETA-SITE APP-CLEAVING ENZYME, ISOFORM A-RELATED"/>
    <property type="match status" value="1"/>
</dbReference>
<reference evidence="6" key="2">
    <citation type="journal article" name="Front. Microbiol.">
        <title>Degradative Capacity of Two Strains of Rhodonia placenta: From Phenotype to Genotype.</title>
        <authorList>
            <person name="Kolle M."/>
            <person name="Horta M.A.C."/>
            <person name="Nowrousian M."/>
            <person name="Ohm R.A."/>
            <person name="Benz J.P."/>
            <person name="Pilgard A."/>
        </authorList>
    </citation>
    <scope>NUCLEOTIDE SEQUENCE</scope>
    <source>
        <strain evidence="6">FPRL280</strain>
    </source>
</reference>
<feature type="transmembrane region" description="Helical" evidence="3">
    <location>
        <begin position="886"/>
        <end position="907"/>
    </location>
</feature>
<dbReference type="SUPFAM" id="SSF50630">
    <property type="entry name" value="Acid proteases"/>
    <property type="match status" value="2"/>
</dbReference>
<proteinExistence type="inferred from homology"/>
<feature type="transmembrane region" description="Helical" evidence="3">
    <location>
        <begin position="400"/>
        <end position="422"/>
    </location>
</feature>
<dbReference type="InterPro" id="IPR021109">
    <property type="entry name" value="Peptidase_aspartic_dom_sf"/>
</dbReference>
<feature type="signal peptide" evidence="4">
    <location>
        <begin position="1"/>
        <end position="21"/>
    </location>
</feature>
<reference evidence="6" key="1">
    <citation type="submission" date="2020-11" db="EMBL/GenBank/DDBJ databases">
        <authorList>
            <person name="Koelle M."/>
            <person name="Horta M.A.C."/>
            <person name="Nowrousian M."/>
            <person name="Ohm R.A."/>
            <person name="Benz P."/>
            <person name="Pilgard A."/>
        </authorList>
    </citation>
    <scope>NUCLEOTIDE SEQUENCE</scope>
    <source>
        <strain evidence="6">FPRL280</strain>
    </source>
</reference>
<dbReference type="EMBL" id="JADOXO010000039">
    <property type="protein sequence ID" value="KAF9817701.1"/>
    <property type="molecule type" value="Genomic_DNA"/>
</dbReference>
<evidence type="ECO:0000259" key="5">
    <source>
        <dbReference type="PROSITE" id="PS51767"/>
    </source>
</evidence>
<dbReference type="PROSITE" id="PS51767">
    <property type="entry name" value="PEPTIDASE_A1"/>
    <property type="match status" value="2"/>
</dbReference>
<feature type="domain" description="Peptidase A1" evidence="5">
    <location>
        <begin position="45"/>
        <end position="359"/>
    </location>
</feature>
<evidence type="ECO:0000256" key="3">
    <source>
        <dbReference type="SAM" id="Phobius"/>
    </source>
</evidence>
<dbReference type="Proteomes" id="UP000639403">
    <property type="component" value="Unassembled WGS sequence"/>
</dbReference>
<comment type="caution">
    <text evidence="6">The sequence shown here is derived from an EMBL/GenBank/DDBJ whole genome shotgun (WGS) entry which is preliminary data.</text>
</comment>
<dbReference type="GO" id="GO:0006508">
    <property type="term" value="P:proteolysis"/>
    <property type="evidence" value="ECO:0007669"/>
    <property type="project" value="InterPro"/>
</dbReference>
<feature type="domain" description="Peptidase A1" evidence="5">
    <location>
        <begin position="515"/>
        <end position="837"/>
    </location>
</feature>
<dbReference type="AlphaFoldDB" id="A0A8H7P6D9"/>
<name>A0A8H7P6D9_9APHY</name>
<gene>
    <name evidence="6" type="ORF">IEO21_03250</name>
</gene>
<organism evidence="6 7">
    <name type="scientific">Rhodonia placenta</name>
    <dbReference type="NCBI Taxonomy" id="104341"/>
    <lineage>
        <taxon>Eukaryota</taxon>
        <taxon>Fungi</taxon>
        <taxon>Dikarya</taxon>
        <taxon>Basidiomycota</taxon>
        <taxon>Agaricomycotina</taxon>
        <taxon>Agaricomycetes</taxon>
        <taxon>Polyporales</taxon>
        <taxon>Adustoporiaceae</taxon>
        <taxon>Rhodonia</taxon>
    </lineage>
</organism>
<feature type="disulfide bond" evidence="2">
    <location>
        <begin position="754"/>
        <end position="790"/>
    </location>
</feature>
<feature type="chain" id="PRO_5034695381" description="Peptidase A1 domain-containing protein" evidence="4">
    <location>
        <begin position="22"/>
        <end position="930"/>
    </location>
</feature>
<dbReference type="InterPro" id="IPR033121">
    <property type="entry name" value="PEPTIDASE_A1"/>
</dbReference>
<evidence type="ECO:0000313" key="6">
    <source>
        <dbReference type="EMBL" id="KAF9817701.1"/>
    </source>
</evidence>
<keyword evidence="3" id="KW-1133">Transmembrane helix</keyword>
<dbReference type="GO" id="GO:0004190">
    <property type="term" value="F:aspartic-type endopeptidase activity"/>
    <property type="evidence" value="ECO:0007669"/>
    <property type="project" value="InterPro"/>
</dbReference>
<keyword evidence="4" id="KW-0732">Signal</keyword>
<evidence type="ECO:0000256" key="4">
    <source>
        <dbReference type="SAM" id="SignalP"/>
    </source>
</evidence>
<dbReference type="CDD" id="cd05471">
    <property type="entry name" value="pepsin_like"/>
    <property type="match status" value="2"/>
</dbReference>
<dbReference type="Gene3D" id="2.40.70.10">
    <property type="entry name" value="Acid Proteases"/>
    <property type="match status" value="4"/>
</dbReference>
<comment type="similarity">
    <text evidence="1">Belongs to the peptidase A1 family.</text>
</comment>
<dbReference type="PRINTS" id="PR00792">
    <property type="entry name" value="PEPSIN"/>
</dbReference>
<accession>A0A8H7P6D9</accession>
<evidence type="ECO:0000256" key="1">
    <source>
        <dbReference type="ARBA" id="ARBA00007447"/>
    </source>
</evidence>
<evidence type="ECO:0000313" key="7">
    <source>
        <dbReference type="Proteomes" id="UP000639403"/>
    </source>
</evidence>
<dbReference type="PANTHER" id="PTHR47966:SF51">
    <property type="entry name" value="BETA-SITE APP-CLEAVING ENZYME, ISOFORM A-RELATED"/>
    <property type="match status" value="1"/>
</dbReference>
<keyword evidence="3" id="KW-0812">Transmembrane</keyword>
<dbReference type="InterPro" id="IPR001461">
    <property type="entry name" value="Aspartic_peptidase_A1"/>
</dbReference>
<keyword evidence="3" id="KW-0472">Membrane</keyword>
<keyword evidence="2" id="KW-1015">Disulfide bond</keyword>
<sequence length="930" mass="100914">MRGSVFSGLVIFSALVASTSALRVPVRRRSFERSRSHSMSTGKRHTSNPDLHALSGYENFIDVILDTGSPDFWISTNVTFENAINTSVISGTNYGTKGGQSGVSGYILMAEAEFGGFTIHNQTFVDVTNMTTEDGTGLLFPGSLSKAKSPYNGSRPVSNIFAQYPYFPPQFTMLFSRYYGNDITSSGGEFTFGDPISGYEYIEDAPAMPVIDNFLFEQYWSIHMDAIIINGKRFEAGPTGAKNLTAILDAGTPTALMDSEFVDMLYGADTPRFQDDTISYAPCDFKINMTFVFGDVEMPIDPLDLTTPNNVTQNGTVECYGSFERLSGFPPGTLLLGDSFLRNVYTLYNHNPNKNWGNTTRPYVQMIPVSTGAHLAGDVADSTPASSSSPDFSALTRNSYIILGLLAGVLVLVLVVLGLSCAGQRSKTVRGYRVVAPMVSSLCCSPTEKIYLVVPALDGRSIQWTVAICHSRLVLVQRDHIPDRIPKGYSSRSIRATRRTVDELAGYDNLNDSRYLGEVLVSGRPFEIILDTGSHEFWLKTDTTLSNYTNTSITAMIDYGVGTGLGSTVSGFVLLAETQFANFTIKEQPFINVLEPASGFIVPGINGIMGIAPPNDDTAINNAFKQANYTASNGGNPVENNPNLTPQFTMLMTRNDGEVRSSGGVFTMGDPISEYAGITSQPVLPIVNTTLGRYYWTVYLDGIKVNGNWLNGTRLTAVLDSGTPTTSISPELVEFIYGADAEITSNGLAAVVSCETMLNVSFVIGGVEYPVNPLDSVIPTGHYYNNTVACTGGFQRAQGAPWNESMLLLGDTFLRNVYALYNLNLRQSDGNTTLPFVQLLSVTDANLAASQFPEQNLARLESFAQAYGYTVPLPPDPLAPILRNSAIIIVMSIVALILALIAAFYAVRNARMQSSRGNYVVLSEEQKGGR</sequence>
<protein>
    <recommendedName>
        <fullName evidence="5">Peptidase A1 domain-containing protein</fullName>
    </recommendedName>
</protein>
<dbReference type="InterPro" id="IPR034164">
    <property type="entry name" value="Pepsin-like_dom"/>
</dbReference>
<evidence type="ECO:0000256" key="2">
    <source>
        <dbReference type="PIRSR" id="PIRSR601461-2"/>
    </source>
</evidence>